<dbReference type="GO" id="GO:0004130">
    <property type="term" value="F:cytochrome-c peroxidase activity"/>
    <property type="evidence" value="ECO:0007669"/>
    <property type="project" value="TreeGrafter"/>
</dbReference>
<evidence type="ECO:0000256" key="3">
    <source>
        <dbReference type="ARBA" id="ARBA00023004"/>
    </source>
</evidence>
<accession>A0A2S9YCI5</accession>
<proteinExistence type="predicted"/>
<feature type="domain" description="Cytochrome c" evidence="6">
    <location>
        <begin position="367"/>
        <end position="593"/>
    </location>
</feature>
<keyword evidence="3 4" id="KW-0408">Iron</keyword>
<evidence type="ECO:0000256" key="2">
    <source>
        <dbReference type="ARBA" id="ARBA00022723"/>
    </source>
</evidence>
<dbReference type="RefSeq" id="WP_106391436.1">
    <property type="nucleotide sequence ID" value="NZ_PVNK01000110.1"/>
</dbReference>
<evidence type="ECO:0000259" key="6">
    <source>
        <dbReference type="PROSITE" id="PS51007"/>
    </source>
</evidence>
<feature type="domain" description="Cytochrome c" evidence="6">
    <location>
        <begin position="144"/>
        <end position="238"/>
    </location>
</feature>
<gene>
    <name evidence="7" type="ORF">ENSA5_20010</name>
</gene>
<dbReference type="EMBL" id="PVNK01000110">
    <property type="protein sequence ID" value="PRQ02824.1"/>
    <property type="molecule type" value="Genomic_DNA"/>
</dbReference>
<dbReference type="InterPro" id="IPR009056">
    <property type="entry name" value="Cyt_c-like_dom"/>
</dbReference>
<keyword evidence="8" id="KW-1185">Reference proteome</keyword>
<feature type="region of interest" description="Disordered" evidence="5">
    <location>
        <begin position="471"/>
        <end position="491"/>
    </location>
</feature>
<dbReference type="AlphaFoldDB" id="A0A2S9YCI5"/>
<dbReference type="InterPro" id="IPR036280">
    <property type="entry name" value="Multihaem_cyt_sf"/>
</dbReference>
<dbReference type="Pfam" id="PF21419">
    <property type="entry name" value="RoxA-like_Cyt-c"/>
    <property type="match status" value="1"/>
</dbReference>
<dbReference type="NCBIfam" id="NF040606">
    <property type="entry name" value="CytoC_perox"/>
    <property type="match status" value="1"/>
</dbReference>
<sequence length="593" mass="63526">MSESTYIGHVSTPLERASIALGTLLLSACPATAPVPSTALPPPIRPVAETVDQRGGLAIADDPFGDHAQRVVYLDQNWSPFETLWFYFADQGSTLLPYATLVHLEQPDSMAKFIAPANMARYRFLTQKRTPNNPDALPVGFARHSVKGGEDMVGLTCAGCHTGQFVYDGNAIRVDGAPALIDLYGFLAGIEAAMTATLADEAKLERFAAATEAKDTATARASLQRDLTWLRDYISTSTSSTAPGLGRVDAIGLIFNQVIRMTSGSQNSLDPNAPTSYPLLWDAPRHDYVQWTGFSSNAEAGSLGRNTGEVIGVFGDVDVVKYDTEEAAQAGYASSVQGHELVAMEESLRSLTSPQWPDTILPAVDSALAKQGAAIYTETCAGCHAPIVRDDPRRSVVAQVYGVDKVGTDPLAATNLVTARAPTGKLEGAWRADGQAGHYGATESVNTLVSDLVSGALRQNKAAALKAVTNAKLHGQDSSQKQGDYPAATDENPRADMLAYKARPLNGIWAASPYLHNGSVPTLYDLLLPPAERPTTFTVGRWTYDPKKVGYVTEGGPFTFDTRTPGNRNIGHEYGTTLSDADRWALVEYLKTL</sequence>
<dbReference type="PANTHER" id="PTHR30600:SF9">
    <property type="entry name" value="BLR7738 PROTEIN"/>
    <property type="match status" value="1"/>
</dbReference>
<protein>
    <submittedName>
        <fullName evidence="7">Cytochrome c</fullName>
    </submittedName>
</protein>
<name>A0A2S9YCI5_9BACT</name>
<dbReference type="Proteomes" id="UP000237968">
    <property type="component" value="Unassembled WGS sequence"/>
</dbReference>
<evidence type="ECO:0000256" key="5">
    <source>
        <dbReference type="SAM" id="MobiDB-lite"/>
    </source>
</evidence>
<evidence type="ECO:0000313" key="7">
    <source>
        <dbReference type="EMBL" id="PRQ02824.1"/>
    </source>
</evidence>
<dbReference type="SUPFAM" id="SSF46626">
    <property type="entry name" value="Cytochrome c"/>
    <property type="match status" value="1"/>
</dbReference>
<comment type="caution">
    <text evidence="7">The sequence shown here is derived from an EMBL/GenBank/DDBJ whole genome shotgun (WGS) entry which is preliminary data.</text>
</comment>
<organism evidence="7 8">
    <name type="scientific">Enhygromyxa salina</name>
    <dbReference type="NCBI Taxonomy" id="215803"/>
    <lineage>
        <taxon>Bacteria</taxon>
        <taxon>Pseudomonadati</taxon>
        <taxon>Myxococcota</taxon>
        <taxon>Polyangia</taxon>
        <taxon>Nannocystales</taxon>
        <taxon>Nannocystaceae</taxon>
        <taxon>Enhygromyxa</taxon>
    </lineage>
</organism>
<dbReference type="SUPFAM" id="SSF48695">
    <property type="entry name" value="Multiheme cytochromes"/>
    <property type="match status" value="1"/>
</dbReference>
<dbReference type="InterPro" id="IPR047758">
    <property type="entry name" value="CytoC_perox"/>
</dbReference>
<evidence type="ECO:0000313" key="8">
    <source>
        <dbReference type="Proteomes" id="UP000237968"/>
    </source>
</evidence>
<dbReference type="PANTHER" id="PTHR30600">
    <property type="entry name" value="CYTOCHROME C PEROXIDASE-RELATED"/>
    <property type="match status" value="1"/>
</dbReference>
<evidence type="ECO:0000256" key="1">
    <source>
        <dbReference type="ARBA" id="ARBA00022617"/>
    </source>
</evidence>
<dbReference type="InterPro" id="IPR051395">
    <property type="entry name" value="Cytochrome_c_Peroxidase/MauG"/>
</dbReference>
<dbReference type="GO" id="GO:0046872">
    <property type="term" value="F:metal ion binding"/>
    <property type="evidence" value="ECO:0007669"/>
    <property type="project" value="UniProtKB-KW"/>
</dbReference>
<dbReference type="GO" id="GO:0020037">
    <property type="term" value="F:heme binding"/>
    <property type="evidence" value="ECO:0007669"/>
    <property type="project" value="InterPro"/>
</dbReference>
<evidence type="ECO:0000256" key="4">
    <source>
        <dbReference type="PROSITE-ProRule" id="PRU00433"/>
    </source>
</evidence>
<reference evidence="7 8" key="1">
    <citation type="submission" date="2018-03" db="EMBL/GenBank/DDBJ databases">
        <title>Draft Genome Sequences of the Obligatory Marine Myxobacteria Enhygromyxa salina SWB005.</title>
        <authorList>
            <person name="Poehlein A."/>
            <person name="Moghaddam J.A."/>
            <person name="Harms H."/>
            <person name="Alanjari M."/>
            <person name="Koenig G.M."/>
            <person name="Daniel R."/>
            <person name="Schaeberle T.F."/>
        </authorList>
    </citation>
    <scope>NUCLEOTIDE SEQUENCE [LARGE SCALE GENOMIC DNA]</scope>
    <source>
        <strain evidence="7 8">SWB005</strain>
    </source>
</reference>
<keyword evidence="2 4" id="KW-0479">Metal-binding</keyword>
<dbReference type="OrthoDB" id="9805202at2"/>
<dbReference type="Gene3D" id="1.10.760.10">
    <property type="entry name" value="Cytochrome c-like domain"/>
    <property type="match status" value="1"/>
</dbReference>
<dbReference type="PROSITE" id="PS51007">
    <property type="entry name" value="CYTC"/>
    <property type="match status" value="2"/>
</dbReference>
<keyword evidence="1 4" id="KW-0349">Heme</keyword>
<dbReference type="InterPro" id="IPR036909">
    <property type="entry name" value="Cyt_c-like_dom_sf"/>
</dbReference>
<dbReference type="GO" id="GO:0009055">
    <property type="term" value="F:electron transfer activity"/>
    <property type="evidence" value="ECO:0007669"/>
    <property type="project" value="InterPro"/>
</dbReference>